<dbReference type="InterPro" id="IPR000488">
    <property type="entry name" value="Death_dom"/>
</dbReference>
<feature type="region of interest" description="Disordered" evidence="1">
    <location>
        <begin position="78"/>
        <end position="99"/>
    </location>
</feature>
<dbReference type="Pfam" id="PF00531">
    <property type="entry name" value="Death"/>
    <property type="match status" value="1"/>
</dbReference>
<protein>
    <recommendedName>
        <fullName evidence="2">Death domain-containing protein</fullName>
    </recommendedName>
</protein>
<dbReference type="GO" id="GO:0007165">
    <property type="term" value="P:signal transduction"/>
    <property type="evidence" value="ECO:0007669"/>
    <property type="project" value="InterPro"/>
</dbReference>
<dbReference type="PROSITE" id="PS50017">
    <property type="entry name" value="DEATH_DOMAIN"/>
    <property type="match status" value="1"/>
</dbReference>
<evidence type="ECO:0000256" key="1">
    <source>
        <dbReference type="SAM" id="MobiDB-lite"/>
    </source>
</evidence>
<dbReference type="Proteomes" id="UP001148018">
    <property type="component" value="Unassembled WGS sequence"/>
</dbReference>
<dbReference type="EMBL" id="JANIIK010000610">
    <property type="protein sequence ID" value="KAJ3582938.1"/>
    <property type="molecule type" value="Genomic_DNA"/>
</dbReference>
<keyword evidence="4" id="KW-1185">Reference proteome</keyword>
<dbReference type="SUPFAM" id="SSF47986">
    <property type="entry name" value="DEATH domain"/>
    <property type="match status" value="1"/>
</dbReference>
<comment type="caution">
    <text evidence="3">The sequence shown here is derived from an EMBL/GenBank/DDBJ whole genome shotgun (WGS) entry which is preliminary data.</text>
</comment>
<reference evidence="3" key="1">
    <citation type="submission" date="2022-07" db="EMBL/GenBank/DDBJ databases">
        <title>Chromosome-level genome of Muraenolepis orangiensis.</title>
        <authorList>
            <person name="Kim J."/>
        </authorList>
    </citation>
    <scope>NUCLEOTIDE SEQUENCE</scope>
    <source>
        <strain evidence="3">KU_S4_2022</strain>
        <tissue evidence="3">Muscle</tissue>
    </source>
</reference>
<dbReference type="AlphaFoldDB" id="A0A9Q0D6L8"/>
<dbReference type="InterPro" id="IPR011029">
    <property type="entry name" value="DEATH-like_dom_sf"/>
</dbReference>
<organism evidence="3 4">
    <name type="scientific">Muraenolepis orangiensis</name>
    <name type="common">Patagonian moray cod</name>
    <dbReference type="NCBI Taxonomy" id="630683"/>
    <lineage>
        <taxon>Eukaryota</taxon>
        <taxon>Metazoa</taxon>
        <taxon>Chordata</taxon>
        <taxon>Craniata</taxon>
        <taxon>Vertebrata</taxon>
        <taxon>Euteleostomi</taxon>
        <taxon>Actinopterygii</taxon>
        <taxon>Neopterygii</taxon>
        <taxon>Teleostei</taxon>
        <taxon>Neoteleostei</taxon>
        <taxon>Acanthomorphata</taxon>
        <taxon>Zeiogadaria</taxon>
        <taxon>Gadariae</taxon>
        <taxon>Gadiformes</taxon>
        <taxon>Muraenolepidoidei</taxon>
        <taxon>Muraenolepididae</taxon>
        <taxon>Muraenolepis</taxon>
    </lineage>
</organism>
<dbReference type="OrthoDB" id="8869108at2759"/>
<feature type="domain" description="Death" evidence="2">
    <location>
        <begin position="104"/>
        <end position="177"/>
    </location>
</feature>
<evidence type="ECO:0000313" key="3">
    <source>
        <dbReference type="EMBL" id="KAJ3582938.1"/>
    </source>
</evidence>
<dbReference type="Gene3D" id="1.10.533.10">
    <property type="entry name" value="Death Domain, Fas"/>
    <property type="match status" value="1"/>
</dbReference>
<evidence type="ECO:0000259" key="2">
    <source>
        <dbReference type="PROSITE" id="PS50017"/>
    </source>
</evidence>
<sequence length="180" mass="20473">MVTSAHLTGKETYWKWTAVAQDIGVQVLSAPRRFMKIDKPPVCNLDTKKYQLISEPERDISPKVVPCSLKWGPESSRASEEEVANKKSRCMDESDGNRKTKALSDKQLLQVAETLGQEWEQAAIYLKLSITDLDNIKAERQTSVSMQKMKMLVLWKNRRPRGEATAQHLLSSLEDLKDLL</sequence>
<name>A0A9Q0D6L8_9TELE</name>
<proteinExistence type="predicted"/>
<evidence type="ECO:0000313" key="4">
    <source>
        <dbReference type="Proteomes" id="UP001148018"/>
    </source>
</evidence>
<gene>
    <name evidence="3" type="ORF">NHX12_000085</name>
</gene>
<accession>A0A9Q0D6L8</accession>